<proteinExistence type="predicted"/>
<organism evidence="1 2">
    <name type="scientific">Amycolatopsis viridis</name>
    <dbReference type="NCBI Taxonomy" id="185678"/>
    <lineage>
        <taxon>Bacteria</taxon>
        <taxon>Bacillati</taxon>
        <taxon>Actinomycetota</taxon>
        <taxon>Actinomycetes</taxon>
        <taxon>Pseudonocardiales</taxon>
        <taxon>Pseudonocardiaceae</taxon>
        <taxon>Amycolatopsis</taxon>
    </lineage>
</organism>
<keyword evidence="2" id="KW-1185">Reference proteome</keyword>
<gene>
    <name evidence="1" type="ORF">FHX46_002195</name>
</gene>
<dbReference type="SUPFAM" id="SSF51556">
    <property type="entry name" value="Metallo-dependent hydrolases"/>
    <property type="match status" value="1"/>
</dbReference>
<protein>
    <submittedName>
        <fullName evidence="1">Dihydroorotase-like cyclic amidohydrolase</fullName>
    </submittedName>
</protein>
<evidence type="ECO:0000313" key="2">
    <source>
        <dbReference type="Proteomes" id="UP000754495"/>
    </source>
</evidence>
<dbReference type="PANTHER" id="PTHR43668">
    <property type="entry name" value="ALLANTOINASE"/>
    <property type="match status" value="1"/>
</dbReference>
<dbReference type="Gene3D" id="3.20.20.140">
    <property type="entry name" value="Metal-dependent hydrolases"/>
    <property type="match status" value="1"/>
</dbReference>
<accession>A0ABX0SSR3</accession>
<reference evidence="1 2" key="1">
    <citation type="submission" date="2020-03" db="EMBL/GenBank/DDBJ databases">
        <title>Sequencing the genomes of 1000 actinobacteria strains.</title>
        <authorList>
            <person name="Klenk H.-P."/>
        </authorList>
    </citation>
    <scope>NUCLEOTIDE SEQUENCE [LARGE SCALE GENOMIC DNA]</scope>
    <source>
        <strain evidence="1 2">DSM 45668</strain>
    </source>
</reference>
<evidence type="ECO:0000313" key="1">
    <source>
        <dbReference type="EMBL" id="NIH79665.1"/>
    </source>
</evidence>
<dbReference type="PANTHER" id="PTHR43668:SF2">
    <property type="entry name" value="ALLANTOINASE"/>
    <property type="match status" value="1"/>
</dbReference>
<dbReference type="EMBL" id="JAANOU010000001">
    <property type="protein sequence ID" value="NIH79665.1"/>
    <property type="molecule type" value="Genomic_DNA"/>
</dbReference>
<name>A0ABX0SSR3_9PSEU</name>
<dbReference type="InterPro" id="IPR032466">
    <property type="entry name" value="Metal_Hydrolase"/>
</dbReference>
<sequence>MHVLHLSSAAALDRRAAARRAGTPITAETCPHYLTLAAEAIPAGATEFKCCPPIRDAANRDRLWPGLAEGVVDCVVSGHASGSARSAR</sequence>
<comment type="caution">
    <text evidence="1">The sequence shown here is derived from an EMBL/GenBank/DDBJ whole genome shotgun (WGS) entry which is preliminary data.</text>
</comment>
<dbReference type="RefSeq" id="WP_313886089.1">
    <property type="nucleotide sequence ID" value="NZ_JAANOU010000001.1"/>
</dbReference>
<dbReference type="InterPro" id="IPR050138">
    <property type="entry name" value="DHOase/Allantoinase_Hydrolase"/>
</dbReference>
<dbReference type="Proteomes" id="UP000754495">
    <property type="component" value="Unassembled WGS sequence"/>
</dbReference>